<evidence type="ECO:0000313" key="2">
    <source>
        <dbReference type="EMBL" id="OAV60551.1"/>
    </source>
</evidence>
<keyword evidence="3" id="KW-1185">Reference proteome</keyword>
<feature type="transmembrane region" description="Helical" evidence="1">
    <location>
        <begin position="7"/>
        <end position="30"/>
    </location>
</feature>
<dbReference type="Proteomes" id="UP000078292">
    <property type="component" value="Unassembled WGS sequence"/>
</dbReference>
<protein>
    <submittedName>
        <fullName evidence="2">ABC transporter</fullName>
    </submittedName>
</protein>
<feature type="transmembrane region" description="Helical" evidence="1">
    <location>
        <begin position="87"/>
        <end position="110"/>
    </location>
</feature>
<gene>
    <name evidence="2" type="ORF">A6F49_11390</name>
</gene>
<name>A0A1B7LYU8_9MICC</name>
<keyword evidence="1" id="KW-0472">Membrane</keyword>
<organism evidence="2 3">
    <name type="scientific">Enteractinococcus helveticum</name>
    <dbReference type="NCBI Taxonomy" id="1837282"/>
    <lineage>
        <taxon>Bacteria</taxon>
        <taxon>Bacillati</taxon>
        <taxon>Actinomycetota</taxon>
        <taxon>Actinomycetes</taxon>
        <taxon>Micrococcales</taxon>
        <taxon>Micrococcaceae</taxon>
    </lineage>
</organism>
<evidence type="ECO:0000313" key="3">
    <source>
        <dbReference type="Proteomes" id="UP000078292"/>
    </source>
</evidence>
<dbReference type="Pfam" id="PF11188">
    <property type="entry name" value="DUF2975"/>
    <property type="match status" value="1"/>
</dbReference>
<dbReference type="OrthoDB" id="3240470at2"/>
<dbReference type="AlphaFoldDB" id="A0A1B7LYU8"/>
<keyword evidence="1" id="KW-0812">Transmembrane</keyword>
<evidence type="ECO:0000256" key="1">
    <source>
        <dbReference type="SAM" id="Phobius"/>
    </source>
</evidence>
<comment type="caution">
    <text evidence="2">The sequence shown here is derived from an EMBL/GenBank/DDBJ whole genome shotgun (WGS) entry which is preliminary data.</text>
</comment>
<accession>A0A1B7LYU8</accession>
<sequence length="163" mass="17053">MEKFTIVILKVVIALSLAGSLVVQFGLLPVVWAEMTQAGEALWGRIVLISTVGLGVLTMQVFAVCVWKLLTLVRKGAVFSAVSFRYVNIMIGAFVAAAVLAFGLAVALAPGSAAPGLVGLICGASLVLAGIALLVVLMRRLLVQAIAVDTDARHLRTELDVVI</sequence>
<feature type="transmembrane region" description="Helical" evidence="1">
    <location>
        <begin position="116"/>
        <end position="137"/>
    </location>
</feature>
<proteinExistence type="predicted"/>
<dbReference type="EMBL" id="LXEY01000019">
    <property type="protein sequence ID" value="OAV60551.1"/>
    <property type="molecule type" value="Genomic_DNA"/>
</dbReference>
<feature type="transmembrane region" description="Helical" evidence="1">
    <location>
        <begin position="42"/>
        <end position="67"/>
    </location>
</feature>
<keyword evidence="1" id="KW-1133">Transmembrane helix</keyword>
<reference evidence="2 3" key="1">
    <citation type="submission" date="2016-04" db="EMBL/GenBank/DDBJ databases">
        <title>First whole genome shotgun sequence of the bacterium Enteractinococcus sp. strain UASWS1574.</title>
        <authorList>
            <person name="Crovadore J."/>
            <person name="Chablais R."/>
            <person name="Lefort F."/>
        </authorList>
    </citation>
    <scope>NUCLEOTIDE SEQUENCE [LARGE SCALE GENOMIC DNA]</scope>
    <source>
        <strain evidence="2 3">UASWS1574</strain>
    </source>
</reference>
<dbReference type="STRING" id="1837282.A6F49_11390"/>
<dbReference type="RefSeq" id="WP_043058099.1">
    <property type="nucleotide sequence ID" value="NZ_LXEY01000019.1"/>
</dbReference>
<dbReference type="InterPro" id="IPR021354">
    <property type="entry name" value="DUF2975"/>
</dbReference>